<comment type="similarity">
    <text evidence="1 8 9">Belongs to the NAD synthetase family.</text>
</comment>
<comment type="caution">
    <text evidence="8">Lacks conserved residue(s) required for the propagation of feature annotation.</text>
</comment>
<evidence type="ECO:0000256" key="8">
    <source>
        <dbReference type="HAMAP-Rule" id="MF_00193"/>
    </source>
</evidence>
<dbReference type="Gene3D" id="3.40.50.620">
    <property type="entry name" value="HUPs"/>
    <property type="match status" value="1"/>
</dbReference>
<evidence type="ECO:0000256" key="10">
    <source>
        <dbReference type="RuleBase" id="RU003812"/>
    </source>
</evidence>
<dbReference type="NCBIfam" id="NF002048">
    <property type="entry name" value="PRK00876.1"/>
    <property type="match status" value="1"/>
</dbReference>
<comment type="pathway">
    <text evidence="8">Cofactor biosynthesis; NAD(+) biosynthesis; NAD(+) from deamido-NAD(+) (ammonia route): step 1/1.</text>
</comment>
<protein>
    <recommendedName>
        <fullName evidence="8 10">NH(3)-dependent NAD(+) synthetase</fullName>
        <ecNumber evidence="8 10">6.3.1.5</ecNumber>
    </recommendedName>
</protein>
<name>A0ABN6MWI9_9BACT</name>
<feature type="binding site" description="in other chain" evidence="8">
    <location>
        <position position="174"/>
    </location>
    <ligand>
        <name>deamido-NAD(+)</name>
        <dbReference type="ChEBI" id="CHEBI:58437"/>
        <note>ligand shared between two neighboring subunits</note>
    </ligand>
</feature>
<dbReference type="InterPro" id="IPR022310">
    <property type="entry name" value="NAD/GMP_synthase"/>
</dbReference>
<dbReference type="InterPro" id="IPR022926">
    <property type="entry name" value="NH(3)-dep_NAD(+)_synth"/>
</dbReference>
<feature type="domain" description="NAD/GMP synthase" evidence="11">
    <location>
        <begin position="160"/>
        <end position="302"/>
    </location>
</feature>
<evidence type="ECO:0000256" key="2">
    <source>
        <dbReference type="ARBA" id="ARBA00022598"/>
    </source>
</evidence>
<evidence type="ECO:0000256" key="5">
    <source>
        <dbReference type="ARBA" id="ARBA00022840"/>
    </source>
</evidence>
<dbReference type="InterPro" id="IPR003694">
    <property type="entry name" value="NAD_synthase"/>
</dbReference>
<sequence length="324" mass="35816">MFSREVLRIDAPQVAASIQAAIREQVLGTLRRRGAVVGMSGGIDSSVVASLCVRALGPDRVFGLLMPERDSSADALRLGRLLAGRLGIRHAVEDVGPALDALGCYARQREAIRSVFPGYGDGWRCKLTLPSLLDGERLNITQLTVEDPEGRQRASRMTAAAYLQLVAATNFKQRVRKMMEYYHADRLGFAVAGTPNRLEYDQGFFVKQGDGAADFKPIARLYKTQVYALAAHLDVPEEIRRRPPTTDTFSLAQTQEEFYFALPYAEMDLCLWAHDHDTPPEDVAAALGLSPAQVERVFRDIEAKRRASRYLHEAPLLASEARGG</sequence>
<organism evidence="12 13">
    <name type="scientific">Anaeromyxobacter oryzae</name>
    <dbReference type="NCBI Taxonomy" id="2918170"/>
    <lineage>
        <taxon>Bacteria</taxon>
        <taxon>Pseudomonadati</taxon>
        <taxon>Myxococcota</taxon>
        <taxon>Myxococcia</taxon>
        <taxon>Myxococcales</taxon>
        <taxon>Cystobacterineae</taxon>
        <taxon>Anaeromyxobacteraceae</taxon>
        <taxon>Anaeromyxobacter</taxon>
    </lineage>
</organism>
<feature type="domain" description="NAD/GMP synthase" evidence="11">
    <location>
        <begin position="18"/>
        <end position="103"/>
    </location>
</feature>
<evidence type="ECO:0000259" key="11">
    <source>
        <dbReference type="Pfam" id="PF02540"/>
    </source>
</evidence>
<evidence type="ECO:0000256" key="7">
    <source>
        <dbReference type="ARBA" id="ARBA00023027"/>
    </source>
</evidence>
<keyword evidence="4 8" id="KW-0547">Nucleotide-binding</keyword>
<feature type="binding site" description="in other chain" evidence="8">
    <location>
        <position position="207"/>
    </location>
    <ligand>
        <name>deamido-NAD(+)</name>
        <dbReference type="ChEBI" id="CHEBI:58437"/>
        <note>ligand shared between two neighboring subunits</note>
    </ligand>
</feature>
<feature type="binding site" evidence="8">
    <location>
        <position position="199"/>
    </location>
    <ligand>
        <name>Mg(2+)</name>
        <dbReference type="ChEBI" id="CHEBI:18420"/>
    </ligand>
</feature>
<dbReference type="PANTHER" id="PTHR23090:SF9">
    <property type="entry name" value="GLUTAMINE-DEPENDENT NAD(+) SYNTHETASE"/>
    <property type="match status" value="1"/>
</dbReference>
<evidence type="ECO:0000256" key="3">
    <source>
        <dbReference type="ARBA" id="ARBA00022723"/>
    </source>
</evidence>
<dbReference type="EC" id="6.3.1.5" evidence="8 10"/>
<keyword evidence="6 8" id="KW-0460">Magnesium</keyword>
<feature type="binding site" evidence="8">
    <location>
        <begin position="38"/>
        <end position="45"/>
    </location>
    <ligand>
        <name>ATP</name>
        <dbReference type="ChEBI" id="CHEBI:30616"/>
    </ligand>
</feature>
<evidence type="ECO:0000256" key="4">
    <source>
        <dbReference type="ARBA" id="ARBA00022741"/>
    </source>
</evidence>
<dbReference type="SUPFAM" id="SSF52402">
    <property type="entry name" value="Adenine nucleotide alpha hydrolases-like"/>
    <property type="match status" value="1"/>
</dbReference>
<feature type="binding site" evidence="8">
    <location>
        <position position="44"/>
    </location>
    <ligand>
        <name>Mg(2+)</name>
        <dbReference type="ChEBI" id="CHEBI:18420"/>
    </ligand>
</feature>
<comment type="subunit">
    <text evidence="8">Homodimer.</text>
</comment>
<feature type="binding site" evidence="8">
    <location>
        <position position="245"/>
    </location>
    <ligand>
        <name>ATP</name>
        <dbReference type="ChEBI" id="CHEBI:30616"/>
    </ligand>
</feature>
<keyword evidence="7 8" id="KW-0520">NAD</keyword>
<dbReference type="PANTHER" id="PTHR23090">
    <property type="entry name" value="NH 3 /GLUTAMINE-DEPENDENT NAD + SYNTHETASE"/>
    <property type="match status" value="1"/>
</dbReference>
<feature type="binding site" evidence="8">
    <location>
        <position position="194"/>
    </location>
    <ligand>
        <name>ATP</name>
        <dbReference type="ChEBI" id="CHEBI:30616"/>
    </ligand>
</feature>
<comment type="catalytic activity">
    <reaction evidence="8 10">
        <text>deamido-NAD(+) + NH4(+) + ATP = AMP + diphosphate + NAD(+) + H(+)</text>
        <dbReference type="Rhea" id="RHEA:21188"/>
        <dbReference type="ChEBI" id="CHEBI:15378"/>
        <dbReference type="ChEBI" id="CHEBI:28938"/>
        <dbReference type="ChEBI" id="CHEBI:30616"/>
        <dbReference type="ChEBI" id="CHEBI:33019"/>
        <dbReference type="ChEBI" id="CHEBI:57540"/>
        <dbReference type="ChEBI" id="CHEBI:58437"/>
        <dbReference type="ChEBI" id="CHEBI:456215"/>
        <dbReference type="EC" id="6.3.1.5"/>
    </reaction>
</comment>
<feature type="binding site" evidence="8">
    <location>
        <position position="214"/>
    </location>
    <ligand>
        <name>deamido-NAD(+)</name>
        <dbReference type="ChEBI" id="CHEBI:58437"/>
        <note>ligand shared between two neighboring subunits</note>
    </ligand>
</feature>
<evidence type="ECO:0000313" key="13">
    <source>
        <dbReference type="Proteomes" id="UP001162891"/>
    </source>
</evidence>
<feature type="binding site" evidence="8">
    <location>
        <position position="223"/>
    </location>
    <ligand>
        <name>ATP</name>
        <dbReference type="ChEBI" id="CHEBI:30616"/>
    </ligand>
</feature>
<dbReference type="EMBL" id="AP025591">
    <property type="protein sequence ID" value="BDG04630.1"/>
    <property type="molecule type" value="Genomic_DNA"/>
</dbReference>
<accession>A0ABN6MWI9</accession>
<evidence type="ECO:0000256" key="9">
    <source>
        <dbReference type="RuleBase" id="RU003811"/>
    </source>
</evidence>
<reference evidence="13" key="1">
    <citation type="journal article" date="2022" name="Int. J. Syst. Evol. Microbiol.">
        <title>Anaeromyxobacter oryzae sp. nov., Anaeromyxobacter diazotrophicus sp. nov. and Anaeromyxobacter paludicola sp. nov., isolated from paddy soils.</title>
        <authorList>
            <person name="Itoh H."/>
            <person name="Xu Z."/>
            <person name="Mise K."/>
            <person name="Masuda Y."/>
            <person name="Ushijima N."/>
            <person name="Hayakawa C."/>
            <person name="Shiratori Y."/>
            <person name="Senoo K."/>
        </authorList>
    </citation>
    <scope>NUCLEOTIDE SEQUENCE [LARGE SCALE GENOMIC DNA]</scope>
    <source>
        <strain evidence="13">Red232</strain>
    </source>
</reference>
<dbReference type="CDD" id="cd00553">
    <property type="entry name" value="NAD_synthase"/>
    <property type="match status" value="1"/>
</dbReference>
<keyword evidence="3 8" id="KW-0479">Metal-binding</keyword>
<gene>
    <name evidence="12" type="primary">nadE_2</name>
    <name evidence="8" type="synonym">nadE</name>
    <name evidence="12" type="ORF">AMOR_36260</name>
</gene>
<proteinExistence type="inferred from homology"/>
<dbReference type="Pfam" id="PF02540">
    <property type="entry name" value="NAD_synthase"/>
    <property type="match status" value="2"/>
</dbReference>
<keyword evidence="2 8" id="KW-0436">Ligase</keyword>
<evidence type="ECO:0000256" key="6">
    <source>
        <dbReference type="ARBA" id="ARBA00022842"/>
    </source>
</evidence>
<keyword evidence="13" id="KW-1185">Reference proteome</keyword>
<evidence type="ECO:0000313" key="12">
    <source>
        <dbReference type="EMBL" id="BDG04630.1"/>
    </source>
</evidence>
<keyword evidence="5 8" id="KW-0067">ATP-binding</keyword>
<evidence type="ECO:0000256" key="1">
    <source>
        <dbReference type="ARBA" id="ARBA00005859"/>
    </source>
</evidence>
<dbReference type="Proteomes" id="UP001162891">
    <property type="component" value="Chromosome"/>
</dbReference>
<dbReference type="NCBIfam" id="TIGR00552">
    <property type="entry name" value="nadE"/>
    <property type="match status" value="1"/>
</dbReference>
<dbReference type="RefSeq" id="WP_248353067.1">
    <property type="nucleotide sequence ID" value="NZ_AP025591.1"/>
</dbReference>
<dbReference type="InterPro" id="IPR014729">
    <property type="entry name" value="Rossmann-like_a/b/a_fold"/>
</dbReference>
<dbReference type="HAMAP" id="MF_00193">
    <property type="entry name" value="NadE_ammonia_dep"/>
    <property type="match status" value="1"/>
</dbReference>
<comment type="function">
    <text evidence="8">Catalyzes the ATP-dependent amidation of deamido-NAD to form NAD. Uses ammonia as a nitrogen source.</text>
</comment>